<sequence length="213" mass="24056">MEKLSFEAEGYRKQQPNSVNHTGPLSESLKRVLGVANMLGYSWPSISDTGATAELEEWELHEHERQQKGWMVRIRTDIAWDIIKHAEHWPQNKLRTLAALYAIIGTDSIKRVTYGLIRALAAGASSPKDAEKQGLKLLPERTVRDWLDKLYDRGLFRLCRHNGHRYYALSGSYKSDAEFAAAVLRFNQPRKRRQVLDTADLTAPSAGTQGAAP</sequence>
<reference evidence="2" key="1">
    <citation type="submission" date="2018-10" db="EMBL/GenBank/DDBJ databases">
        <title>Iterative Subtractive Binning of Freshwater Chronoseries Metagenomes Recovers Nearly Complete Genomes from over Four Hundred Novel Species.</title>
        <authorList>
            <person name="Rodriguez-R L.M."/>
            <person name="Tsementzi D."/>
            <person name="Luo C."/>
            <person name="Konstantinidis K.T."/>
        </authorList>
    </citation>
    <scope>NUCLEOTIDE SEQUENCE</scope>
    <source>
        <strain evidence="2">WB7_6_001</strain>
    </source>
</reference>
<proteinExistence type="predicted"/>
<feature type="compositionally biased region" description="Basic and acidic residues" evidence="1">
    <location>
        <begin position="1"/>
        <end position="12"/>
    </location>
</feature>
<gene>
    <name evidence="2" type="ORF">EBV32_03670</name>
</gene>
<dbReference type="AlphaFoldDB" id="A0A964XRP8"/>
<comment type="caution">
    <text evidence="2">The sequence shown here is derived from an EMBL/GenBank/DDBJ whole genome shotgun (WGS) entry which is preliminary data.</text>
</comment>
<evidence type="ECO:0000313" key="2">
    <source>
        <dbReference type="EMBL" id="NBN88170.1"/>
    </source>
</evidence>
<evidence type="ECO:0000313" key="3">
    <source>
        <dbReference type="Proteomes" id="UP000713222"/>
    </source>
</evidence>
<dbReference type="EMBL" id="RGET01000060">
    <property type="protein sequence ID" value="NBN88170.1"/>
    <property type="molecule type" value="Genomic_DNA"/>
</dbReference>
<protein>
    <submittedName>
        <fullName evidence="2">Uncharacterized protein</fullName>
    </submittedName>
</protein>
<dbReference type="Proteomes" id="UP000713222">
    <property type="component" value="Unassembled WGS sequence"/>
</dbReference>
<evidence type="ECO:0000256" key="1">
    <source>
        <dbReference type="SAM" id="MobiDB-lite"/>
    </source>
</evidence>
<feature type="compositionally biased region" description="Polar residues" evidence="1">
    <location>
        <begin position="14"/>
        <end position="25"/>
    </location>
</feature>
<name>A0A964XRP8_9PROT</name>
<feature type="region of interest" description="Disordered" evidence="1">
    <location>
        <begin position="1"/>
        <end position="25"/>
    </location>
</feature>
<organism evidence="2 3">
    <name type="scientific">Candidatus Fonsibacter lacus</name>
    <dbReference type="NCBI Taxonomy" id="2576439"/>
    <lineage>
        <taxon>Bacteria</taxon>
        <taxon>Pseudomonadati</taxon>
        <taxon>Pseudomonadota</taxon>
        <taxon>Alphaproteobacteria</taxon>
        <taxon>Candidatus Pelagibacterales</taxon>
        <taxon>Candidatus Pelagibacterales incertae sedis</taxon>
        <taxon>Candidatus Fonsibacter</taxon>
    </lineage>
</organism>
<accession>A0A964XRP8</accession>